<dbReference type="PROSITE" id="PS51257">
    <property type="entry name" value="PROKAR_LIPOPROTEIN"/>
    <property type="match status" value="1"/>
</dbReference>
<dbReference type="AlphaFoldDB" id="A0A3N3DUP1"/>
<feature type="chain" id="PRO_5018112347" evidence="1">
    <location>
        <begin position="20"/>
        <end position="323"/>
    </location>
</feature>
<accession>A0A3N3DUP1</accession>
<protein>
    <submittedName>
        <fullName evidence="2">Lipid A deacylase LpxR family protein</fullName>
    </submittedName>
</protein>
<reference evidence="2 3" key="1">
    <citation type="submission" date="2018-11" db="EMBL/GenBank/DDBJ databases">
        <title>Vibrio ponticus strain CAIM 1751 pathogenic for the snapper Lutjanus guttatus.</title>
        <authorList>
            <person name="Soto-Rodriguez S."/>
            <person name="Lozano-Olvera R."/>
            <person name="Gomez-Gil B."/>
        </authorList>
    </citation>
    <scope>NUCLEOTIDE SEQUENCE [LARGE SCALE GENOMIC DNA]</scope>
    <source>
        <strain evidence="2 3">CAIM 1751</strain>
    </source>
</reference>
<comment type="caution">
    <text evidence="2">The sequence shown here is derived from an EMBL/GenBank/DDBJ whole genome shotgun (WGS) entry which is preliminary data.</text>
</comment>
<evidence type="ECO:0000313" key="2">
    <source>
        <dbReference type="EMBL" id="ROV57918.1"/>
    </source>
</evidence>
<dbReference type="EMBL" id="RKIK01000105">
    <property type="protein sequence ID" value="ROV57918.1"/>
    <property type="molecule type" value="Genomic_DNA"/>
</dbReference>
<keyword evidence="1" id="KW-0732">Signal</keyword>
<organism evidence="2 3">
    <name type="scientific">Vibrio ponticus</name>
    <dbReference type="NCBI Taxonomy" id="265668"/>
    <lineage>
        <taxon>Bacteria</taxon>
        <taxon>Pseudomonadati</taxon>
        <taxon>Pseudomonadota</taxon>
        <taxon>Gammaproteobacteria</taxon>
        <taxon>Vibrionales</taxon>
        <taxon>Vibrionaceae</taxon>
        <taxon>Vibrio</taxon>
    </lineage>
</organism>
<dbReference type="RefSeq" id="WP_123783516.1">
    <property type="nucleotide sequence ID" value="NZ_RKIK01000105.1"/>
</dbReference>
<name>A0A3N3DUP1_9VIBR</name>
<sequence length="323" mass="35905">MKKIIVAYSSIIFAFSCHASLEPTWVFTTDNDGPFGIDKEYTNALYGSYTSSPLSDDSRLNWLSLSHDSIDKYEFAIGQKMYTPNDLLADVPIANQRPYAGVLFGELNYISIMDERVSRYNFTLGTVGENSFADKAQRLVHDITGSDYPNGWDYQVDEGLIVNLGYLNHFALYRSTSTSPTQFEITNISELNAGNFRSDISTGLMLRWGKNLSGSLGAANIDKELPFRAGALGKEPSGWFAFSGIKARYRYNDVTLEGDRPGIPDPENYPVTLDKKQATAVAGFAWYNAQFGASFTAAIGSSEYQEAKDNYHSNASFSLFFFL</sequence>
<dbReference type="Gene3D" id="2.40.128.140">
    <property type="entry name" value="Outer membrane protein"/>
    <property type="match status" value="1"/>
</dbReference>
<dbReference type="Pfam" id="PF09982">
    <property type="entry name" value="LpxR"/>
    <property type="match status" value="1"/>
</dbReference>
<dbReference type="Proteomes" id="UP000278792">
    <property type="component" value="Unassembled WGS sequence"/>
</dbReference>
<feature type="signal peptide" evidence="1">
    <location>
        <begin position="1"/>
        <end position="19"/>
    </location>
</feature>
<dbReference type="InterPro" id="IPR018707">
    <property type="entry name" value="LpxR"/>
</dbReference>
<dbReference type="InterPro" id="IPR037107">
    <property type="entry name" value="Put_OMP_sf"/>
</dbReference>
<proteinExistence type="predicted"/>
<evidence type="ECO:0000256" key="1">
    <source>
        <dbReference type="SAM" id="SignalP"/>
    </source>
</evidence>
<gene>
    <name evidence="2" type="ORF">EGH82_20820</name>
</gene>
<evidence type="ECO:0000313" key="3">
    <source>
        <dbReference type="Proteomes" id="UP000278792"/>
    </source>
</evidence>